<evidence type="ECO:0000256" key="2">
    <source>
        <dbReference type="ARBA" id="ARBA00022643"/>
    </source>
</evidence>
<dbReference type="SUPFAM" id="SSF52218">
    <property type="entry name" value="Flavoproteins"/>
    <property type="match status" value="1"/>
</dbReference>
<dbReference type="InterPro" id="IPR051796">
    <property type="entry name" value="ISF_SsuE-like"/>
</dbReference>
<organism evidence="4 5">
    <name type="scientific">Candidatus Infernicultor aquiphilus</name>
    <dbReference type="NCBI Taxonomy" id="1805029"/>
    <lineage>
        <taxon>Bacteria</taxon>
        <taxon>Pseudomonadati</taxon>
        <taxon>Atribacterota</taxon>
        <taxon>Candidatus Phoenicimicrobiia</taxon>
        <taxon>Candidatus Pheonicimicrobiales</taxon>
        <taxon>Candidatus Phoenicimicrobiaceae</taxon>
        <taxon>Candidatus Infernicultor</taxon>
    </lineage>
</organism>
<gene>
    <name evidence="4" type="ORF">COZ58_00770</name>
</gene>
<evidence type="ECO:0000256" key="1">
    <source>
        <dbReference type="ARBA" id="ARBA00022630"/>
    </source>
</evidence>
<dbReference type="Gene3D" id="3.40.50.360">
    <property type="match status" value="1"/>
</dbReference>
<evidence type="ECO:0000313" key="4">
    <source>
        <dbReference type="EMBL" id="PIX35228.1"/>
    </source>
</evidence>
<comment type="caution">
    <text evidence="4">The sequence shown here is derived from an EMBL/GenBank/DDBJ whole genome shotgun (WGS) entry which is preliminary data.</text>
</comment>
<dbReference type="GO" id="GO:0016491">
    <property type="term" value="F:oxidoreductase activity"/>
    <property type="evidence" value="ECO:0007669"/>
    <property type="project" value="InterPro"/>
</dbReference>
<dbReference type="Proteomes" id="UP000231493">
    <property type="component" value="Unassembled WGS sequence"/>
</dbReference>
<evidence type="ECO:0000313" key="5">
    <source>
        <dbReference type="Proteomes" id="UP000231493"/>
    </source>
</evidence>
<dbReference type="EMBL" id="PFIP01000015">
    <property type="protein sequence ID" value="PIX35228.1"/>
    <property type="molecule type" value="Genomic_DNA"/>
</dbReference>
<keyword evidence="1" id="KW-0285">Flavoprotein</keyword>
<dbReference type="InterPro" id="IPR029039">
    <property type="entry name" value="Flavoprotein-like_sf"/>
</dbReference>
<dbReference type="InterPro" id="IPR005025">
    <property type="entry name" value="FMN_Rdtase-like_dom"/>
</dbReference>
<evidence type="ECO:0000259" key="3">
    <source>
        <dbReference type="Pfam" id="PF03358"/>
    </source>
</evidence>
<proteinExistence type="predicted"/>
<accession>A0A2M7KAR1</accession>
<name>A0A2M7KAR1_9BACT</name>
<dbReference type="AlphaFoldDB" id="A0A2M7KAR1"/>
<feature type="domain" description="NADPH-dependent FMN reductase-like" evidence="3">
    <location>
        <begin position="164"/>
        <end position="317"/>
    </location>
</feature>
<dbReference type="PANTHER" id="PTHR43278">
    <property type="entry name" value="NAD(P)H-DEPENDENT FMN-CONTAINING OXIDOREDUCTASE YWQN-RELATED"/>
    <property type="match status" value="1"/>
</dbReference>
<reference evidence="5" key="1">
    <citation type="submission" date="2017-09" db="EMBL/GenBank/DDBJ databases">
        <title>Depth-based differentiation of microbial function through sediment-hosted aquifers and enrichment of novel symbionts in the deep terrestrial subsurface.</title>
        <authorList>
            <person name="Probst A.J."/>
            <person name="Ladd B."/>
            <person name="Jarett J.K."/>
            <person name="Geller-Mcgrath D.E."/>
            <person name="Sieber C.M."/>
            <person name="Emerson J.B."/>
            <person name="Anantharaman K."/>
            <person name="Thomas B.C."/>
            <person name="Malmstrom R."/>
            <person name="Stieglmeier M."/>
            <person name="Klingl A."/>
            <person name="Woyke T."/>
            <person name="Ryan C.M."/>
            <person name="Banfield J.F."/>
        </authorList>
    </citation>
    <scope>NUCLEOTIDE SEQUENCE [LARGE SCALE GENOMIC DNA]</scope>
</reference>
<keyword evidence="2" id="KW-0288">FMN</keyword>
<protein>
    <submittedName>
        <fullName evidence="4">FMN reductase</fullName>
    </submittedName>
</protein>
<sequence>MEIVYLIIPGTISNSFADIIKIATKNYPSVIIKTIKDIPADLRNKKIIFAIELDKCGFNISLFEIILRLRERGNDSLLGSRAVMIIQSPNELFTKNMAQKIIFLANQMGCRFPGNPIVEATRNLNNFFTWQKTFDLSLAEIYQKQSKELVSKLMMENLILIDTPKILILHSSSFKTSNTLMLWEMVKDNLTRGNLRELHLENGTIVDCRGCLYKTCIHYSEGKSCFYGGVIVNEILPAIEDADGIIWLCPNYNDAISAKLMAVINRMTVLYKRVKFWDKTLFSIIVSGNSGSDCVAEQLLGALNINKGFRLPPYFALMATANDPGAIKKVQGIEKRAKEFAENIIKEIKK</sequence>
<dbReference type="Pfam" id="PF03358">
    <property type="entry name" value="FMN_red"/>
    <property type="match status" value="1"/>
</dbReference>
<dbReference type="PANTHER" id="PTHR43278:SF4">
    <property type="entry name" value="NAD(P)H-DEPENDENT FMN-CONTAINING OXIDOREDUCTASE YWQN-RELATED"/>
    <property type="match status" value="1"/>
</dbReference>